<name>A0A1G7E9F0_RHOCA</name>
<dbReference type="EMBL" id="FNAY01000002">
    <property type="protein sequence ID" value="SDE60096.1"/>
    <property type="molecule type" value="Genomic_DNA"/>
</dbReference>
<dbReference type="Proteomes" id="UP000183812">
    <property type="component" value="Unassembled WGS sequence"/>
</dbReference>
<keyword evidence="3" id="KW-0472">Membrane</keyword>
<gene>
    <name evidence="4" type="ORF">SAMN04244550_00696</name>
</gene>
<feature type="compositionally biased region" description="Pro residues" evidence="2">
    <location>
        <begin position="61"/>
        <end position="70"/>
    </location>
</feature>
<organism evidence="4 5">
    <name type="scientific">Rhodobacter capsulatus</name>
    <name type="common">Rhodopseudomonas capsulata</name>
    <dbReference type="NCBI Taxonomy" id="1061"/>
    <lineage>
        <taxon>Bacteria</taxon>
        <taxon>Pseudomonadati</taxon>
        <taxon>Pseudomonadota</taxon>
        <taxon>Alphaproteobacteria</taxon>
        <taxon>Rhodobacterales</taxon>
        <taxon>Rhodobacter group</taxon>
        <taxon>Rhodobacter</taxon>
    </lineage>
</organism>
<evidence type="ECO:0000313" key="4">
    <source>
        <dbReference type="EMBL" id="SDE60096.1"/>
    </source>
</evidence>
<keyword evidence="1" id="KW-0175">Coiled coil</keyword>
<keyword evidence="3" id="KW-1133">Transmembrane helix</keyword>
<proteinExistence type="predicted"/>
<keyword evidence="3" id="KW-0812">Transmembrane</keyword>
<reference evidence="4 5" key="1">
    <citation type="submission" date="2016-10" db="EMBL/GenBank/DDBJ databases">
        <authorList>
            <person name="de Groot N.N."/>
        </authorList>
    </citation>
    <scope>NUCLEOTIDE SEQUENCE [LARGE SCALE GENOMIC DNA]</scope>
    <source>
        <strain evidence="5">DSM 938 / 37b4</strain>
    </source>
</reference>
<feature type="compositionally biased region" description="Low complexity" evidence="2">
    <location>
        <begin position="37"/>
        <end position="60"/>
    </location>
</feature>
<accession>A0A1G7E9F0</accession>
<evidence type="ECO:0000256" key="3">
    <source>
        <dbReference type="SAM" id="Phobius"/>
    </source>
</evidence>
<feature type="transmembrane region" description="Helical" evidence="3">
    <location>
        <begin position="75"/>
        <end position="94"/>
    </location>
</feature>
<evidence type="ECO:0000256" key="1">
    <source>
        <dbReference type="SAM" id="Coils"/>
    </source>
</evidence>
<protein>
    <submittedName>
        <fullName evidence="4">Uncharacterized conserved protein</fullName>
    </submittedName>
</protein>
<evidence type="ECO:0000256" key="2">
    <source>
        <dbReference type="SAM" id="MobiDB-lite"/>
    </source>
</evidence>
<dbReference type="AlphaFoldDB" id="A0A1G7E9F0"/>
<sequence length="385" mass="38519">MANPDETERDSTAETAAQTPEMSDKDAGGPGADVTGTKTEAAAQAAPEKAPKPATESAPAKPKPVPPPPRGGMSLVWGGIIAAVIGSVGTIVVLPKLPPELREKVLPGAQSTVEKDLAAQAAKLEAVVKTMAELQAGNAGVAALQTAVGELSGKLQALEAAGGTAPAAPVDLSGVQGQIDALKAMVEKSPAFASQQQLEVATVEAKAKIAEAEAETAKIRAESEAAAKKAIAQAAVARLLAAFETDAPIDGALGDVAAAGVSVPAALKGDLPSIAALKAAFPEAARKALTTARKVTAGETMTDKLGSFLLAQTGARSLTAKDGTGPDAVLSRAQTAVDAAQFDAALTEIAALPEAAQADLQSWKDMVAQRAAAQTAIADLTQSVQ</sequence>
<feature type="region of interest" description="Disordered" evidence="2">
    <location>
        <begin position="1"/>
        <end position="70"/>
    </location>
</feature>
<feature type="coiled-coil region" evidence="1">
    <location>
        <begin position="193"/>
        <end position="229"/>
    </location>
</feature>
<evidence type="ECO:0000313" key="5">
    <source>
        <dbReference type="Proteomes" id="UP000183812"/>
    </source>
</evidence>